<sequence length="303" mass="31032">MKAPEATAVAAFDVGGTRVKAALVDVQLQVIAAVTVPTPPTISTDPGGALRPVLDDLRGRVEGVKIVRAGVVVPGLVDDDTGTAVLAVNLGWRDVPLGRLVGDALEVPTRIGHDVRGGLLAEQRLGAAHGTDSVLFVPVGTGIAAATMVDGHLLRAGGWAGEIGHAVVDADGALCACGSRGCLETIASASAIARRYTERTGRDATAEDIARRVVEGEVEARAVWTEAVDALAQVLAVTLTATGVDRVVVGGGLVLSGEVLLDPLRRALHARMTLGRRPEVVASQLLDRAGCLGAAVLAWDSVE</sequence>
<comment type="caution">
    <text evidence="2">The sequence shown here is derived from an EMBL/GenBank/DDBJ whole genome shotgun (WGS) entry which is preliminary data.</text>
</comment>
<dbReference type="InterPro" id="IPR043129">
    <property type="entry name" value="ATPase_NBD"/>
</dbReference>
<dbReference type="RefSeq" id="WP_050671272.1">
    <property type="nucleotide sequence ID" value="NZ_LAIR01000002.1"/>
</dbReference>
<protein>
    <recommendedName>
        <fullName evidence="4">ROK family transcriptional regulator</fullName>
    </recommendedName>
</protein>
<dbReference type="Gene3D" id="3.30.420.40">
    <property type="match status" value="2"/>
</dbReference>
<comment type="similarity">
    <text evidence="1">Belongs to the ROK (NagC/XylR) family.</text>
</comment>
<keyword evidence="3" id="KW-1185">Reference proteome</keyword>
<proteinExistence type="inferred from homology"/>
<reference evidence="3" key="1">
    <citation type="submission" date="2015-03" db="EMBL/GenBank/DDBJ databases">
        <title>Luteipulveratus halotolerans sp. nov., a novel actinobacterium (Dermacoccaceae) from Sarawak, Malaysia.</title>
        <authorList>
            <person name="Juboi H."/>
            <person name="Basik A."/>
            <person name="Shamsul S.S."/>
            <person name="Arnold P."/>
            <person name="Schmitt E.K."/>
            <person name="Sanglier J.-J."/>
            <person name="Yeo T."/>
        </authorList>
    </citation>
    <scope>NUCLEOTIDE SEQUENCE [LARGE SCALE GENOMIC DNA]</scope>
    <source>
        <strain evidence="3">C296001</strain>
    </source>
</reference>
<name>A0A0L6CMA5_9MICO</name>
<dbReference type="Pfam" id="PF00480">
    <property type="entry name" value="ROK"/>
    <property type="match status" value="1"/>
</dbReference>
<evidence type="ECO:0000256" key="1">
    <source>
        <dbReference type="ARBA" id="ARBA00006479"/>
    </source>
</evidence>
<dbReference type="PANTHER" id="PTHR18964:SF149">
    <property type="entry name" value="BIFUNCTIONAL UDP-N-ACETYLGLUCOSAMINE 2-EPIMERASE_N-ACETYLMANNOSAMINE KINASE"/>
    <property type="match status" value="1"/>
</dbReference>
<evidence type="ECO:0008006" key="4">
    <source>
        <dbReference type="Google" id="ProtNLM"/>
    </source>
</evidence>
<dbReference type="Proteomes" id="UP000037397">
    <property type="component" value="Unassembled WGS sequence"/>
</dbReference>
<evidence type="ECO:0000313" key="2">
    <source>
        <dbReference type="EMBL" id="KNX38770.1"/>
    </source>
</evidence>
<evidence type="ECO:0000313" key="3">
    <source>
        <dbReference type="Proteomes" id="UP000037397"/>
    </source>
</evidence>
<dbReference type="EMBL" id="LAIR01000002">
    <property type="protein sequence ID" value="KNX38770.1"/>
    <property type="molecule type" value="Genomic_DNA"/>
</dbReference>
<dbReference type="InterPro" id="IPR000600">
    <property type="entry name" value="ROK"/>
</dbReference>
<gene>
    <name evidence="2" type="ORF">VV01_19095</name>
</gene>
<dbReference type="OrthoDB" id="9810372at2"/>
<dbReference type="AlphaFoldDB" id="A0A0L6CMA5"/>
<dbReference type="STRING" id="1631356.VV01_19095"/>
<organism evidence="2 3">
    <name type="scientific">Luteipulveratus halotolerans</name>
    <dbReference type="NCBI Taxonomy" id="1631356"/>
    <lineage>
        <taxon>Bacteria</taxon>
        <taxon>Bacillati</taxon>
        <taxon>Actinomycetota</taxon>
        <taxon>Actinomycetes</taxon>
        <taxon>Micrococcales</taxon>
        <taxon>Dermacoccaceae</taxon>
        <taxon>Luteipulveratus</taxon>
    </lineage>
</organism>
<accession>A0A0L6CMA5</accession>
<dbReference type="PANTHER" id="PTHR18964">
    <property type="entry name" value="ROK (REPRESSOR, ORF, KINASE) FAMILY"/>
    <property type="match status" value="1"/>
</dbReference>
<dbReference type="SUPFAM" id="SSF53067">
    <property type="entry name" value="Actin-like ATPase domain"/>
    <property type="match status" value="1"/>
</dbReference>